<feature type="domain" description="Carrier" evidence="7">
    <location>
        <begin position="624"/>
        <end position="701"/>
    </location>
</feature>
<dbReference type="InterPro" id="IPR009081">
    <property type="entry name" value="PP-bd_ACP"/>
</dbReference>
<dbReference type="FunFam" id="3.40.50.12780:FF:000013">
    <property type="entry name" value="Long-chain-fatty-acid--AMP ligase FadD32"/>
    <property type="match status" value="1"/>
</dbReference>
<dbReference type="AlphaFoldDB" id="A0A6J4QAQ4"/>
<dbReference type="GO" id="GO:0071766">
    <property type="term" value="P:Actinobacterium-type cell wall biogenesis"/>
    <property type="evidence" value="ECO:0007669"/>
    <property type="project" value="UniProtKB-ARBA"/>
</dbReference>
<dbReference type="InterPro" id="IPR045851">
    <property type="entry name" value="AMP-bd_C_sf"/>
</dbReference>
<dbReference type="PANTHER" id="PTHR22754:SF32">
    <property type="entry name" value="DISCO-INTERACTING PROTEIN 2"/>
    <property type="match status" value="1"/>
</dbReference>
<proteinExistence type="inferred from homology"/>
<keyword evidence="4" id="KW-0443">Lipid metabolism</keyword>
<dbReference type="GO" id="GO:0006633">
    <property type="term" value="P:fatty acid biosynthetic process"/>
    <property type="evidence" value="ECO:0007669"/>
    <property type="project" value="TreeGrafter"/>
</dbReference>
<evidence type="ECO:0000256" key="5">
    <source>
        <dbReference type="SAM" id="MobiDB-lite"/>
    </source>
</evidence>
<dbReference type="InterPro" id="IPR000873">
    <property type="entry name" value="AMP-dep_synth/lig_dom"/>
</dbReference>
<evidence type="ECO:0000256" key="4">
    <source>
        <dbReference type="ARBA" id="ARBA00023098"/>
    </source>
</evidence>
<dbReference type="InterPro" id="IPR042099">
    <property type="entry name" value="ANL_N_sf"/>
</dbReference>
<dbReference type="InterPro" id="IPR025110">
    <property type="entry name" value="AMP-bd_C"/>
</dbReference>
<dbReference type="GO" id="GO:0005886">
    <property type="term" value="C:plasma membrane"/>
    <property type="evidence" value="ECO:0007669"/>
    <property type="project" value="TreeGrafter"/>
</dbReference>
<keyword evidence="6" id="KW-0812">Transmembrane</keyword>
<dbReference type="PROSITE" id="PS50075">
    <property type="entry name" value="CARRIER"/>
    <property type="match status" value="1"/>
</dbReference>
<dbReference type="Pfam" id="PF00550">
    <property type="entry name" value="PP-binding"/>
    <property type="match status" value="1"/>
</dbReference>
<sequence length="742" mass="80177">MLKSAFTQRGDFHEARADVRSAFPKGGFQPATLIDLLSRRASQQPGRVAYTFLGAEEAEEGSVTYGELDRQARTVASRLQSMGVSEGERVLLLYPAGLGYVAAFLGCLYAGVVAVPAYPPRPNRPLSRLRAIVADSQATTTLTTARILSDQKRRLVHAPEMGSLRWLATDDGEGLASEWRRPETGGETLAYLQYTSGSTAAPKGVMVTHSNLLHNLVMIYDGVGYTPDSQMVSWLPPYHDMGMIGVVLQALYGGFPAALMSPVSFAQRPLGWLRAISRLGADSAGAPNFAYDLLARRVTSEERLTLDLSSWKVAFNGAEPIRQETLERFAAAFAPYGFRREAFYAMYGLAEATALVSGGSKTAPPLALPFKGAELERDRVVEAVAGREGARTLVGCGRVLADQKVAVVDPEALTRCPSDRVGEVWVSGPSVTRGYWGRPEETKHAFRAYLADTGEGPFLRTGDLGFLRHGELFVTGRLKDLIIVRGRNHYPQDIEQTAEQSHAALRPGGCAAFSVQAEEGEQLVVVQELQRRHVRSADADEVIAAVRRAVTEHHEVEAHVVALVRTGGIPKTSSGKIRRRATKAAYLEETLPVVATDTLSNVVQGQDAELAAVDSEAPESTLTLDDADRVLSVVSDFVRRRGRAEPARLSDSLQGDLGLDSLAIAELLIEVETAFGVRLGDAVIAELRTVEDVRGVVRNAPQPGALESPQPDGEHGGLAGLQDRIFRQIPQLGAVVSEQDGR</sequence>
<dbReference type="Gene3D" id="3.30.300.30">
    <property type="match status" value="1"/>
</dbReference>
<keyword evidence="2" id="KW-0436">Ligase</keyword>
<dbReference type="PANTHER" id="PTHR22754">
    <property type="entry name" value="DISCO-INTERACTING PROTEIN 2 DIP2 -RELATED"/>
    <property type="match status" value="1"/>
</dbReference>
<dbReference type="InterPro" id="IPR036736">
    <property type="entry name" value="ACP-like_sf"/>
</dbReference>
<dbReference type="Gene3D" id="3.40.50.12780">
    <property type="entry name" value="N-terminal domain of ligase-like"/>
    <property type="match status" value="1"/>
</dbReference>
<evidence type="ECO:0000256" key="3">
    <source>
        <dbReference type="ARBA" id="ARBA00022832"/>
    </source>
</evidence>
<keyword evidence="6" id="KW-1133">Transmembrane helix</keyword>
<evidence type="ECO:0000259" key="7">
    <source>
        <dbReference type="PROSITE" id="PS50075"/>
    </source>
</evidence>
<dbReference type="Gene3D" id="1.10.1200.10">
    <property type="entry name" value="ACP-like"/>
    <property type="match status" value="1"/>
</dbReference>
<dbReference type="SUPFAM" id="SSF47336">
    <property type="entry name" value="ACP-like"/>
    <property type="match status" value="1"/>
</dbReference>
<evidence type="ECO:0000313" key="8">
    <source>
        <dbReference type="EMBL" id="CAA9436554.1"/>
    </source>
</evidence>
<feature type="region of interest" description="Disordered" evidence="5">
    <location>
        <begin position="700"/>
        <end position="720"/>
    </location>
</feature>
<protein>
    <submittedName>
        <fullName evidence="8">Polyketide synthase modules and related proteins</fullName>
    </submittedName>
</protein>
<name>A0A6J4QAQ4_9ACTN</name>
<dbReference type="EMBL" id="CADCUW010000432">
    <property type="protein sequence ID" value="CAA9436554.1"/>
    <property type="molecule type" value="Genomic_DNA"/>
</dbReference>
<reference evidence="8" key="1">
    <citation type="submission" date="2020-02" db="EMBL/GenBank/DDBJ databases">
        <authorList>
            <person name="Meier V. D."/>
        </authorList>
    </citation>
    <scope>NUCLEOTIDE SEQUENCE</scope>
    <source>
        <strain evidence="8">AVDCRST_MAG01</strain>
    </source>
</reference>
<keyword evidence="6" id="KW-0472">Membrane</keyword>
<dbReference type="SUPFAM" id="SSF56801">
    <property type="entry name" value="Acetyl-CoA synthetase-like"/>
    <property type="match status" value="1"/>
</dbReference>
<dbReference type="Pfam" id="PF00501">
    <property type="entry name" value="AMP-binding"/>
    <property type="match status" value="1"/>
</dbReference>
<feature type="transmembrane region" description="Helical" evidence="6">
    <location>
        <begin position="91"/>
        <end position="118"/>
    </location>
</feature>
<evidence type="ECO:0000256" key="1">
    <source>
        <dbReference type="ARBA" id="ARBA00006432"/>
    </source>
</evidence>
<evidence type="ECO:0000256" key="6">
    <source>
        <dbReference type="SAM" id="Phobius"/>
    </source>
</evidence>
<dbReference type="InterPro" id="IPR040097">
    <property type="entry name" value="FAAL/FAAC"/>
</dbReference>
<comment type="similarity">
    <text evidence="1">Belongs to the ATP-dependent AMP-binding enzyme family.</text>
</comment>
<dbReference type="Pfam" id="PF23024">
    <property type="entry name" value="AMP-dom_DIP2-like"/>
    <property type="match status" value="1"/>
</dbReference>
<dbReference type="GO" id="GO:0070566">
    <property type="term" value="F:adenylyltransferase activity"/>
    <property type="evidence" value="ECO:0007669"/>
    <property type="project" value="TreeGrafter"/>
</dbReference>
<organism evidence="8">
    <name type="scientific">uncultured Rubrobacteraceae bacterium</name>
    <dbReference type="NCBI Taxonomy" id="349277"/>
    <lineage>
        <taxon>Bacteria</taxon>
        <taxon>Bacillati</taxon>
        <taxon>Actinomycetota</taxon>
        <taxon>Rubrobacteria</taxon>
        <taxon>Rubrobacterales</taxon>
        <taxon>Rubrobacteraceae</taxon>
        <taxon>environmental samples</taxon>
    </lineage>
</organism>
<accession>A0A6J4QAQ4</accession>
<dbReference type="GO" id="GO:0016874">
    <property type="term" value="F:ligase activity"/>
    <property type="evidence" value="ECO:0007669"/>
    <property type="project" value="UniProtKB-KW"/>
</dbReference>
<evidence type="ECO:0000256" key="2">
    <source>
        <dbReference type="ARBA" id="ARBA00022598"/>
    </source>
</evidence>
<gene>
    <name evidence="8" type="ORF">AVDCRST_MAG01-01-3311</name>
</gene>
<keyword evidence="3" id="KW-0276">Fatty acid metabolism</keyword>
<dbReference type="CDD" id="cd05931">
    <property type="entry name" value="FAAL"/>
    <property type="match status" value="1"/>
</dbReference>
<feature type="non-terminal residue" evidence="8">
    <location>
        <position position="742"/>
    </location>
</feature>